<keyword evidence="3" id="KW-1185">Reference proteome</keyword>
<dbReference type="PANTHER" id="PTHR46825:SF9">
    <property type="entry name" value="BETA-LACTAMASE-RELATED DOMAIN-CONTAINING PROTEIN"/>
    <property type="match status" value="1"/>
</dbReference>
<dbReference type="RefSeq" id="WP_006739123.1">
    <property type="nucleotide sequence ID" value="NZ_AEUZ02000001.1"/>
</dbReference>
<proteinExistence type="predicted"/>
<evidence type="ECO:0000313" key="2">
    <source>
        <dbReference type="EMBL" id="EHJ56362.1"/>
    </source>
</evidence>
<dbReference type="InterPro" id="IPR001466">
    <property type="entry name" value="Beta-lactam-related"/>
</dbReference>
<dbReference type="InterPro" id="IPR012338">
    <property type="entry name" value="Beta-lactam/transpept-like"/>
</dbReference>
<reference evidence="2 3" key="1">
    <citation type="journal article" date="2014" name="Int. J. Syst. Evol. Microbiol.">
        <title>Phylogenomics and the dynamic genome evolution of the genus Streptococcus.</title>
        <authorList>
            <consortium name="The Broad Institute Genome Sequencing Platform"/>
            <person name="Richards V.P."/>
            <person name="Palmer S.R."/>
            <person name="Pavinski Bitar P.D."/>
            <person name="Qin X."/>
            <person name="Weinstock G.M."/>
            <person name="Highlander S.K."/>
            <person name="Town C.D."/>
            <person name="Burne R.A."/>
            <person name="Stanhope M.J."/>
        </authorList>
    </citation>
    <scope>NUCLEOTIDE SEQUENCE [LARGE SCALE GENOMIC DNA]</scope>
    <source>
        <strain evidence="2 3">2285-97</strain>
    </source>
</reference>
<dbReference type="SUPFAM" id="SSF56601">
    <property type="entry name" value="beta-lactamase/transpeptidase-like"/>
    <property type="match status" value="1"/>
</dbReference>
<dbReference type="InterPro" id="IPR050491">
    <property type="entry name" value="AmpC-like"/>
</dbReference>
<dbReference type="STRING" id="764291.STRUR_1913"/>
<dbReference type="AlphaFoldDB" id="G5KDG4"/>
<feature type="domain" description="Beta-lactamase-related" evidence="1">
    <location>
        <begin position="35"/>
        <end position="317"/>
    </location>
</feature>
<dbReference type="EMBL" id="AEUZ02000001">
    <property type="protein sequence ID" value="EHJ56362.1"/>
    <property type="molecule type" value="Genomic_DNA"/>
</dbReference>
<dbReference type="Proteomes" id="UP000005388">
    <property type="component" value="Unassembled WGS sequence"/>
</dbReference>
<sequence length="348" mass="39497">MKTKTLNLLFQNFIEKNKLPKAIIKIQKGDGHETAQFEHGGMIEKTPFLLASVSKLWVTTLILQLIDSNKLHYNSIVTDFIPKEKLKNSLCIHGKDQTAFLTVKNLLYQRSGFGNVFLEEPILLKERIAAEDFSYTIDDMLSWVSQIEGHFLPDSDEAYYADINFYLLGEIVEYCYHLSLDDCVNRYIMEPLGLSDSYLVSTEFDNIPPLYTTKGYLNRPKVIASGQGAGGGVSTTADLMVFIRAFIEGRLFDMKHWQELKNYRALQGDYAPVQYGGGHMKIVMGQYDQENQLSFIGHSGLSGAFAFYCPKLDVYLTGTTDNVSKSELCIQLMYLILFELEKEESLLS</sequence>
<gene>
    <name evidence="2" type="ORF">STRUR_1913</name>
</gene>
<protein>
    <submittedName>
        <fullName evidence="2">Beta-lactamase</fullName>
    </submittedName>
</protein>
<dbReference type="PANTHER" id="PTHR46825">
    <property type="entry name" value="D-ALANYL-D-ALANINE-CARBOXYPEPTIDASE/ENDOPEPTIDASE AMPH"/>
    <property type="match status" value="1"/>
</dbReference>
<name>G5KDG4_9STRE</name>
<comment type="caution">
    <text evidence="2">The sequence shown here is derived from an EMBL/GenBank/DDBJ whole genome shotgun (WGS) entry which is preliminary data.</text>
</comment>
<dbReference type="Pfam" id="PF00144">
    <property type="entry name" value="Beta-lactamase"/>
    <property type="match status" value="1"/>
</dbReference>
<organism evidence="2 3">
    <name type="scientific">Streptococcus urinalis 2285-97</name>
    <dbReference type="NCBI Taxonomy" id="764291"/>
    <lineage>
        <taxon>Bacteria</taxon>
        <taxon>Bacillati</taxon>
        <taxon>Bacillota</taxon>
        <taxon>Bacilli</taxon>
        <taxon>Lactobacillales</taxon>
        <taxon>Streptococcaceae</taxon>
        <taxon>Streptococcus</taxon>
    </lineage>
</organism>
<evidence type="ECO:0000259" key="1">
    <source>
        <dbReference type="Pfam" id="PF00144"/>
    </source>
</evidence>
<dbReference type="eggNOG" id="COG1680">
    <property type="taxonomic scope" value="Bacteria"/>
</dbReference>
<accession>G5KDG4</accession>
<evidence type="ECO:0000313" key="3">
    <source>
        <dbReference type="Proteomes" id="UP000005388"/>
    </source>
</evidence>
<dbReference type="Gene3D" id="3.40.710.10">
    <property type="entry name" value="DD-peptidase/beta-lactamase superfamily"/>
    <property type="match status" value="1"/>
</dbReference>